<dbReference type="OrthoDB" id="2129069at2759"/>
<protein>
    <recommendedName>
        <fullName evidence="6">OPA3-like protein</fullName>
    </recommendedName>
</protein>
<evidence type="ECO:0000256" key="3">
    <source>
        <dbReference type="SAM" id="MobiDB-lite"/>
    </source>
</evidence>
<keyword evidence="5" id="KW-1185">Reference proteome</keyword>
<evidence type="ECO:0000313" key="4">
    <source>
        <dbReference type="EMBL" id="KAJ6223660.1"/>
    </source>
</evidence>
<evidence type="ECO:0008006" key="6">
    <source>
        <dbReference type="Google" id="ProtNLM"/>
    </source>
</evidence>
<feature type="compositionally biased region" description="Basic and acidic residues" evidence="3">
    <location>
        <begin position="190"/>
        <end position="200"/>
    </location>
</feature>
<dbReference type="GO" id="GO:0005739">
    <property type="term" value="C:mitochondrion"/>
    <property type="evidence" value="ECO:0007669"/>
    <property type="project" value="TreeGrafter"/>
</dbReference>
<dbReference type="AlphaFoldDB" id="A0A9Q0RRH5"/>
<feature type="region of interest" description="Disordered" evidence="3">
    <location>
        <begin position="149"/>
        <end position="200"/>
    </location>
</feature>
<dbReference type="GO" id="GO:0019216">
    <property type="term" value="P:regulation of lipid metabolic process"/>
    <property type="evidence" value="ECO:0007669"/>
    <property type="project" value="TreeGrafter"/>
</dbReference>
<name>A0A9Q0RRH5_BLOTA</name>
<comment type="similarity">
    <text evidence="1">Belongs to the OPA3 family.</text>
</comment>
<dbReference type="PANTHER" id="PTHR12499:SF0">
    <property type="entry name" value="OPTIC ATROPHY 3 PROTEIN"/>
    <property type="match status" value="1"/>
</dbReference>
<dbReference type="OMA" id="MIQVFMI"/>
<accession>A0A9Q0RRH5</accession>
<dbReference type="Pfam" id="PF07047">
    <property type="entry name" value="OPA3"/>
    <property type="match status" value="1"/>
</dbReference>
<sequence length="200" mass="22286">MAVGAFPLVKLGALAIRQIAKPIANMLKTRAKANPFFRNYICMPPAQMYHYFDVNVRMKLLGLGKPSNVKKLNEAAAIDLGAELLGESIIFLVAVITLAAEYTRQSKKSAAEAAEVEARWSETEKRIEELEFFSEKQRVEIRELTRLVYSKNPNAPPPPPPSTPIIPTNTVKSQKQTSQQPPLNSAINESLDKLNIQKKE</sequence>
<evidence type="ECO:0000256" key="2">
    <source>
        <dbReference type="ARBA" id="ARBA00023054"/>
    </source>
</evidence>
<reference evidence="4" key="1">
    <citation type="submission" date="2022-12" db="EMBL/GenBank/DDBJ databases">
        <title>Genome assemblies of Blomia tropicalis.</title>
        <authorList>
            <person name="Cui Y."/>
        </authorList>
    </citation>
    <scope>NUCLEOTIDE SEQUENCE</scope>
    <source>
        <tissue evidence="4">Adult mites</tissue>
    </source>
</reference>
<feature type="compositionally biased region" description="Polar residues" evidence="3">
    <location>
        <begin position="171"/>
        <end position="188"/>
    </location>
</feature>
<dbReference type="EMBL" id="JAPWDV010000001">
    <property type="protein sequence ID" value="KAJ6223660.1"/>
    <property type="molecule type" value="Genomic_DNA"/>
</dbReference>
<gene>
    <name evidence="4" type="ORF">RDWZM_002205</name>
</gene>
<dbReference type="PANTHER" id="PTHR12499">
    <property type="entry name" value="OPTIC ATROPHY 3 PROTEIN OPA3"/>
    <property type="match status" value="1"/>
</dbReference>
<dbReference type="Proteomes" id="UP001142055">
    <property type="component" value="Chromosome 1"/>
</dbReference>
<evidence type="ECO:0000256" key="1">
    <source>
        <dbReference type="ARBA" id="ARBA00007584"/>
    </source>
</evidence>
<proteinExistence type="inferred from homology"/>
<feature type="compositionally biased region" description="Pro residues" evidence="3">
    <location>
        <begin position="154"/>
        <end position="164"/>
    </location>
</feature>
<evidence type="ECO:0000313" key="5">
    <source>
        <dbReference type="Proteomes" id="UP001142055"/>
    </source>
</evidence>
<keyword evidence="2" id="KW-0175">Coiled coil</keyword>
<dbReference type="InterPro" id="IPR010754">
    <property type="entry name" value="OPA3-like"/>
</dbReference>
<organism evidence="4 5">
    <name type="scientific">Blomia tropicalis</name>
    <name type="common">Mite</name>
    <dbReference type="NCBI Taxonomy" id="40697"/>
    <lineage>
        <taxon>Eukaryota</taxon>
        <taxon>Metazoa</taxon>
        <taxon>Ecdysozoa</taxon>
        <taxon>Arthropoda</taxon>
        <taxon>Chelicerata</taxon>
        <taxon>Arachnida</taxon>
        <taxon>Acari</taxon>
        <taxon>Acariformes</taxon>
        <taxon>Sarcoptiformes</taxon>
        <taxon>Astigmata</taxon>
        <taxon>Glycyphagoidea</taxon>
        <taxon>Echimyopodidae</taxon>
        <taxon>Blomia</taxon>
    </lineage>
</organism>
<comment type="caution">
    <text evidence="4">The sequence shown here is derived from an EMBL/GenBank/DDBJ whole genome shotgun (WGS) entry which is preliminary data.</text>
</comment>